<dbReference type="Pfam" id="PF01503">
    <property type="entry name" value="PRA-PH"/>
    <property type="match status" value="1"/>
</dbReference>
<dbReference type="InterPro" id="IPR038735">
    <property type="entry name" value="MSMEG_1276-like_NTP-PPase_dom"/>
</dbReference>
<proteinExistence type="predicted"/>
<reference evidence="1 2" key="1">
    <citation type="submission" date="2019-10" db="EMBL/GenBank/DDBJ databases">
        <title>Gracilibacillus salitolerans sp. nov., a moderate halophile isolated from a saline soil in northwest China.</title>
        <authorList>
            <person name="Gan L."/>
        </authorList>
    </citation>
    <scope>NUCLEOTIDE SEQUENCE [LARGE SCALE GENOMIC DNA]</scope>
    <source>
        <strain evidence="1 2">TP2-8</strain>
    </source>
</reference>
<dbReference type="EMBL" id="WJEE01000018">
    <property type="protein sequence ID" value="MRI66615.1"/>
    <property type="molecule type" value="Genomic_DNA"/>
</dbReference>
<accession>A0A6N7R0D6</accession>
<name>A0A6N7R0D6_9BACI</name>
<dbReference type="AlphaFoldDB" id="A0A6N7R0D6"/>
<gene>
    <name evidence="1" type="ORF">GH885_09665</name>
</gene>
<evidence type="ECO:0000313" key="1">
    <source>
        <dbReference type="EMBL" id="MRI66615.1"/>
    </source>
</evidence>
<organism evidence="1 2">
    <name type="scientific">Gracilibacillus thailandensis</name>
    <dbReference type="NCBI Taxonomy" id="563735"/>
    <lineage>
        <taxon>Bacteria</taxon>
        <taxon>Bacillati</taxon>
        <taxon>Bacillota</taxon>
        <taxon>Bacilli</taxon>
        <taxon>Bacillales</taxon>
        <taxon>Bacillaceae</taxon>
        <taxon>Gracilibacillus</taxon>
    </lineage>
</organism>
<protein>
    <submittedName>
        <fullName evidence="1">Phosphoribosyl-ATP pyrophosphohydrolase</fullName>
    </submittedName>
</protein>
<keyword evidence="1" id="KW-0378">Hydrolase</keyword>
<dbReference type="RefSeq" id="WP_153835299.1">
    <property type="nucleotide sequence ID" value="NZ_JBHUMW010000076.1"/>
</dbReference>
<dbReference type="SUPFAM" id="SSF101386">
    <property type="entry name" value="all-alpha NTP pyrophosphatases"/>
    <property type="match status" value="1"/>
</dbReference>
<dbReference type="CDD" id="cd11532">
    <property type="entry name" value="NTP-PPase_COG4997"/>
    <property type="match status" value="1"/>
</dbReference>
<dbReference type="InterPro" id="IPR021130">
    <property type="entry name" value="PRib-ATP_PPHydrolase-like"/>
</dbReference>
<dbReference type="GO" id="GO:0016787">
    <property type="term" value="F:hydrolase activity"/>
    <property type="evidence" value="ECO:0007669"/>
    <property type="project" value="UniProtKB-KW"/>
</dbReference>
<sequence length="108" mass="12443">MPVYHKLVRDHIPAILEKKGLSYQTKILHNSDYKDALHAKLQEEIKEYLEADKDHESLEELADILEVMHALAKTHGADIAKVEEIRKKKAEDRGKFEDKVLLVEVGDE</sequence>
<dbReference type="Proteomes" id="UP000435187">
    <property type="component" value="Unassembled WGS sequence"/>
</dbReference>
<comment type="caution">
    <text evidence="1">The sequence shown here is derived from an EMBL/GenBank/DDBJ whole genome shotgun (WGS) entry which is preliminary data.</text>
</comment>
<evidence type="ECO:0000313" key="2">
    <source>
        <dbReference type="Proteomes" id="UP000435187"/>
    </source>
</evidence>
<keyword evidence="2" id="KW-1185">Reference proteome</keyword>